<evidence type="ECO:0000313" key="2">
    <source>
        <dbReference type="Proteomes" id="UP000198802"/>
    </source>
</evidence>
<gene>
    <name evidence="1" type="ORF">Ga0074812_14244</name>
</gene>
<dbReference type="AlphaFoldDB" id="A0A0S4R118"/>
<proteinExistence type="predicted"/>
<dbReference type="Gene3D" id="3.10.180.10">
    <property type="entry name" value="2,3-Dihydroxybiphenyl 1,2-Dioxygenase, domain 1"/>
    <property type="match status" value="1"/>
</dbReference>
<name>A0A0S4R118_9ACTN</name>
<dbReference type="EMBL" id="FAOZ01000042">
    <property type="protein sequence ID" value="CUU60566.1"/>
    <property type="molecule type" value="Genomic_DNA"/>
</dbReference>
<sequence>MTTEGIEAVFLETHNWGRAAGFFQALGFRLEFDTGHNSGQLRNGDGPYVFIAEIPEARELQAPRIVLKVPDADAFQPDPAVEVVTPFEDTHWGTREMTVRDPDGRLWSLQAPGGADLGDANA</sequence>
<dbReference type="SUPFAM" id="SSF54593">
    <property type="entry name" value="Glyoxalase/Bleomycin resistance protein/Dihydroxybiphenyl dioxygenase"/>
    <property type="match status" value="1"/>
</dbReference>
<organism evidence="1 2">
    <name type="scientific">Parafrankia irregularis</name>
    <dbReference type="NCBI Taxonomy" id="795642"/>
    <lineage>
        <taxon>Bacteria</taxon>
        <taxon>Bacillati</taxon>
        <taxon>Actinomycetota</taxon>
        <taxon>Actinomycetes</taxon>
        <taxon>Frankiales</taxon>
        <taxon>Frankiaceae</taxon>
        <taxon>Parafrankia</taxon>
    </lineage>
</organism>
<reference evidence="2" key="1">
    <citation type="submission" date="2015-11" db="EMBL/GenBank/DDBJ databases">
        <authorList>
            <person name="Varghese N."/>
        </authorList>
    </citation>
    <scope>NUCLEOTIDE SEQUENCE [LARGE SCALE GENOMIC DNA]</scope>
    <source>
        <strain evidence="2">DSM 45899</strain>
    </source>
</reference>
<dbReference type="InterPro" id="IPR029068">
    <property type="entry name" value="Glyas_Bleomycin-R_OHBP_Dase"/>
</dbReference>
<keyword evidence="2" id="KW-1185">Reference proteome</keyword>
<dbReference type="Proteomes" id="UP000198802">
    <property type="component" value="Unassembled WGS sequence"/>
</dbReference>
<dbReference type="RefSeq" id="WP_091285691.1">
    <property type="nucleotide sequence ID" value="NZ_FAOZ01000042.1"/>
</dbReference>
<accession>A0A0S4R118</accession>
<evidence type="ECO:0000313" key="1">
    <source>
        <dbReference type="EMBL" id="CUU60566.1"/>
    </source>
</evidence>
<protein>
    <submittedName>
        <fullName evidence="1">Glyoxalase-like domain-containing protein</fullName>
    </submittedName>
</protein>